<sequence>MIGPSRDEEWLELFISSSCFPQSSARPGNSLSGYVWGRSNEISASGSTSLVRFGVSKNVQAIDSTFAVAVDGTLYWKNDSFTDGTAKFGADSAGVLYAVLSGPLPDNLTVAGLEALDVAQASSIIAQNDLRRFCSDLLGYTTSQATFTIISAITKATVVTIGPVNTATIQIDDVSFVATHTIPFLEVTAQITPVVITTVEATQIDTIISTDTTETILSTVSFPTPETISTTPIPPRKLKVRLAGNLTAPEFLKTFASSVLTSACSENAVYPAKPHNITTEAIATFVQTSYTTDTTVSIMNTDDQAGGSNGPPSTLTLELSLSSPDGKQHYHFTVLQDSNTPGQFTYKYYQVSDDGTSATVGIQDYPPGIYPGLQLVITALTANGNTTLGAKPTTFDNCPQSG</sequence>
<feature type="domain" description="DUF7908" evidence="1">
    <location>
        <begin position="39"/>
        <end position="118"/>
    </location>
</feature>
<dbReference type="Pfam" id="PF25485">
    <property type="entry name" value="DUF7908"/>
    <property type="match status" value="1"/>
</dbReference>
<dbReference type="AlphaFoldDB" id="A0AAD9Z410"/>
<keyword evidence="3" id="KW-1185">Reference proteome</keyword>
<protein>
    <recommendedName>
        <fullName evidence="1">DUF7908 domain-containing protein</fullName>
    </recommendedName>
</protein>
<evidence type="ECO:0000259" key="1">
    <source>
        <dbReference type="Pfam" id="PF25485"/>
    </source>
</evidence>
<accession>A0AAD9Z410</accession>
<dbReference type="EMBL" id="JASNWA010000009">
    <property type="protein sequence ID" value="KAK3170283.1"/>
    <property type="molecule type" value="Genomic_DNA"/>
</dbReference>
<name>A0AAD9Z410_9LECA</name>
<proteinExistence type="predicted"/>
<reference evidence="2" key="1">
    <citation type="submission" date="2022-11" db="EMBL/GenBank/DDBJ databases">
        <title>Chromosomal genome sequence assembly and mating type (MAT) locus characterization of the leprose asexual lichenized fungus Lepraria neglecta (Nyl.) Erichsen.</title>
        <authorList>
            <person name="Allen J.L."/>
            <person name="Pfeffer B."/>
        </authorList>
    </citation>
    <scope>NUCLEOTIDE SEQUENCE</scope>
    <source>
        <strain evidence="2">Allen 5258</strain>
    </source>
</reference>
<dbReference type="InterPro" id="IPR057230">
    <property type="entry name" value="DUF7908"/>
</dbReference>
<organism evidence="2 3">
    <name type="scientific">Lepraria neglecta</name>
    <dbReference type="NCBI Taxonomy" id="209136"/>
    <lineage>
        <taxon>Eukaryota</taxon>
        <taxon>Fungi</taxon>
        <taxon>Dikarya</taxon>
        <taxon>Ascomycota</taxon>
        <taxon>Pezizomycotina</taxon>
        <taxon>Lecanoromycetes</taxon>
        <taxon>OSLEUM clade</taxon>
        <taxon>Lecanoromycetidae</taxon>
        <taxon>Lecanorales</taxon>
        <taxon>Lecanorineae</taxon>
        <taxon>Stereocaulaceae</taxon>
        <taxon>Lepraria</taxon>
    </lineage>
</organism>
<comment type="caution">
    <text evidence="2">The sequence shown here is derived from an EMBL/GenBank/DDBJ whole genome shotgun (WGS) entry which is preliminary data.</text>
</comment>
<dbReference type="Proteomes" id="UP001276659">
    <property type="component" value="Unassembled WGS sequence"/>
</dbReference>
<gene>
    <name evidence="2" type="ORF">OEA41_009670</name>
</gene>
<evidence type="ECO:0000313" key="2">
    <source>
        <dbReference type="EMBL" id="KAK3170283.1"/>
    </source>
</evidence>
<evidence type="ECO:0000313" key="3">
    <source>
        <dbReference type="Proteomes" id="UP001276659"/>
    </source>
</evidence>